<proteinExistence type="predicted"/>
<organism evidence="1 2">
    <name type="scientific">Romanomermis culicivorax</name>
    <name type="common">Nematode worm</name>
    <dbReference type="NCBI Taxonomy" id="13658"/>
    <lineage>
        <taxon>Eukaryota</taxon>
        <taxon>Metazoa</taxon>
        <taxon>Ecdysozoa</taxon>
        <taxon>Nematoda</taxon>
        <taxon>Enoplea</taxon>
        <taxon>Dorylaimia</taxon>
        <taxon>Mermithida</taxon>
        <taxon>Mermithoidea</taxon>
        <taxon>Mermithidae</taxon>
        <taxon>Romanomermis</taxon>
    </lineage>
</organism>
<dbReference type="WBParaSite" id="nRc.2.0.1.t26473-RA">
    <property type="protein sequence ID" value="nRc.2.0.1.t26473-RA"/>
    <property type="gene ID" value="nRc.2.0.1.g26473"/>
</dbReference>
<accession>A0A915JK41</accession>
<keyword evidence="1" id="KW-1185">Reference proteome</keyword>
<sequence>MTKNNAVAKAVHTKLLPLNSLLKKFERFSEKRQKFLFFTQNKLLDEKKLGSQNDQNFLKGFVGIPITFDVSKYKFLDK</sequence>
<dbReference type="AlphaFoldDB" id="A0A915JK41"/>
<protein>
    <submittedName>
        <fullName evidence="2">Uncharacterized protein</fullName>
    </submittedName>
</protein>
<evidence type="ECO:0000313" key="1">
    <source>
        <dbReference type="Proteomes" id="UP000887565"/>
    </source>
</evidence>
<name>A0A915JK41_ROMCU</name>
<dbReference type="Proteomes" id="UP000887565">
    <property type="component" value="Unplaced"/>
</dbReference>
<reference evidence="2" key="1">
    <citation type="submission" date="2022-11" db="UniProtKB">
        <authorList>
            <consortium name="WormBaseParasite"/>
        </authorList>
    </citation>
    <scope>IDENTIFICATION</scope>
</reference>
<evidence type="ECO:0000313" key="2">
    <source>
        <dbReference type="WBParaSite" id="nRc.2.0.1.t26473-RA"/>
    </source>
</evidence>